<dbReference type="InterPro" id="IPR042100">
    <property type="entry name" value="Bug_dom1"/>
</dbReference>
<dbReference type="PANTHER" id="PTHR42928:SF3">
    <property type="entry name" value="UPF0065 PROTEIN YFLP"/>
    <property type="match status" value="1"/>
</dbReference>
<dbReference type="EMBL" id="AP019416">
    <property type="protein sequence ID" value="BBI49085.1"/>
    <property type="molecule type" value="Genomic_DNA"/>
</dbReference>
<dbReference type="PANTHER" id="PTHR42928">
    <property type="entry name" value="TRICARBOXYLATE-BINDING PROTEIN"/>
    <property type="match status" value="1"/>
</dbReference>
<dbReference type="InterPro" id="IPR005064">
    <property type="entry name" value="BUG"/>
</dbReference>
<keyword evidence="3" id="KW-1185">Reference proteome</keyword>
<name>A0ABM7GEV2_9GAMM</name>
<proteinExistence type="inferred from homology"/>
<evidence type="ECO:0000256" key="1">
    <source>
        <dbReference type="ARBA" id="ARBA00006987"/>
    </source>
</evidence>
<evidence type="ECO:0000313" key="3">
    <source>
        <dbReference type="Proteomes" id="UP000289555"/>
    </source>
</evidence>
<reference evidence="3" key="1">
    <citation type="journal article" date="2019" name="Microbiol. Resour. Announc.">
        <title>Complete Genome Sequence of Halomonas olivaria, a Moderately Halophilic Bacterium Isolated from Olive Processing Effluents, Obtained by Nanopore Sequencing.</title>
        <authorList>
            <person name="Nagata S."/>
            <person name="Ii K.M."/>
            <person name="Tsukimi T."/>
            <person name="Miura M.C."/>
            <person name="Galipon J."/>
            <person name="Arakawa K."/>
        </authorList>
    </citation>
    <scope>NUCLEOTIDE SEQUENCE [LARGE SCALE GENOMIC DNA]</scope>
    <source>
        <strain evidence="3">TYRC17</strain>
    </source>
</reference>
<organism evidence="2 3">
    <name type="scientific">Vreelandella olivaria</name>
    <dbReference type="NCBI Taxonomy" id="390919"/>
    <lineage>
        <taxon>Bacteria</taxon>
        <taxon>Pseudomonadati</taxon>
        <taxon>Pseudomonadota</taxon>
        <taxon>Gammaproteobacteria</taxon>
        <taxon>Oceanospirillales</taxon>
        <taxon>Halomonadaceae</taxon>
        <taxon>Vreelandella</taxon>
    </lineage>
</organism>
<gene>
    <name evidence="2" type="ORF">HORIV_15060</name>
</gene>
<accession>A0ABM7GEV2</accession>
<comment type="similarity">
    <text evidence="1">Belongs to the UPF0065 (bug) family.</text>
</comment>
<sequence>MDAVVLGGAELRSALESGRLKALGMSYEERSESLPDVPTFQEEGYDLSLTVWRGIAESAGLPEEAKEKWVNAIKEIVEEGAFEETASNLGLDIVPLYGDELEAFIAESAEVMKESAGDLAAK</sequence>
<dbReference type="Gene3D" id="3.40.190.150">
    <property type="entry name" value="Bordetella uptake gene, domain 1"/>
    <property type="match status" value="1"/>
</dbReference>
<dbReference type="Proteomes" id="UP000289555">
    <property type="component" value="Chromosome"/>
</dbReference>
<protein>
    <submittedName>
        <fullName evidence="2">Uncharacterized protein</fullName>
    </submittedName>
</protein>
<dbReference type="Pfam" id="PF03401">
    <property type="entry name" value="TctC"/>
    <property type="match status" value="1"/>
</dbReference>
<evidence type="ECO:0000313" key="2">
    <source>
        <dbReference type="EMBL" id="BBI49085.1"/>
    </source>
</evidence>